<dbReference type="Proteomes" id="UP000262939">
    <property type="component" value="Unassembled WGS sequence"/>
</dbReference>
<dbReference type="EMBL" id="QVTD01000008">
    <property type="protein sequence ID" value="RFU62925.1"/>
    <property type="molecule type" value="Genomic_DNA"/>
</dbReference>
<sequence length="108" mass="12586">MALTIGLLSNIDFKLTGSRENEQVRCLMFIKFPLDQKAEMLRSIREYISREYDKEIGDLAAENHLEFIMNEIGPYIFNKAIQDAKTVVEDRVMMVDEDLTSLERPIKK</sequence>
<evidence type="ECO:0000313" key="2">
    <source>
        <dbReference type="Proteomes" id="UP000262939"/>
    </source>
</evidence>
<comment type="caution">
    <text evidence="1">The sequence shown here is derived from an EMBL/GenBank/DDBJ whole genome shotgun (WGS) entry which is preliminary data.</text>
</comment>
<dbReference type="Pfam" id="PF09932">
    <property type="entry name" value="DUF2164"/>
    <property type="match status" value="1"/>
</dbReference>
<protein>
    <submittedName>
        <fullName evidence="1">DUF2164 domain-containing protein</fullName>
    </submittedName>
</protein>
<organism evidence="1 2">
    <name type="scientific">Peribacillus glennii</name>
    <dbReference type="NCBI Taxonomy" id="2303991"/>
    <lineage>
        <taxon>Bacteria</taxon>
        <taxon>Bacillati</taxon>
        <taxon>Bacillota</taxon>
        <taxon>Bacilli</taxon>
        <taxon>Bacillales</taxon>
        <taxon>Bacillaceae</taxon>
        <taxon>Peribacillus</taxon>
    </lineage>
</organism>
<keyword evidence="2" id="KW-1185">Reference proteome</keyword>
<accession>A0A372LB12</accession>
<dbReference type="InterPro" id="IPR018680">
    <property type="entry name" value="DUF2164"/>
</dbReference>
<proteinExistence type="predicted"/>
<dbReference type="AlphaFoldDB" id="A0A372LB12"/>
<reference evidence="1 2" key="1">
    <citation type="submission" date="2018-08" db="EMBL/GenBank/DDBJ databases">
        <title>Bacillus chawlae sp. nov., Bacillus glennii sp. nov., and Bacillus saganii sp. nov. Isolated from the Vehicle Assembly Building at Kennedy Space Center where the Viking Spacecraft were Assembled.</title>
        <authorList>
            <person name="Seuylemezian A."/>
            <person name="Vaishampayan P."/>
        </authorList>
    </citation>
    <scope>NUCLEOTIDE SEQUENCE [LARGE SCALE GENOMIC DNA]</scope>
    <source>
        <strain evidence="1 2">V44-8</strain>
    </source>
</reference>
<evidence type="ECO:0000313" key="1">
    <source>
        <dbReference type="EMBL" id="RFU62925.1"/>
    </source>
</evidence>
<name>A0A372LB12_9BACI</name>
<gene>
    <name evidence="1" type="ORF">D0466_13325</name>
</gene>